<dbReference type="AlphaFoldDB" id="A0A2C9UR94"/>
<dbReference type="SUPFAM" id="SSF51197">
    <property type="entry name" value="Clavaminate synthase-like"/>
    <property type="match status" value="1"/>
</dbReference>
<gene>
    <name evidence="11" type="ORF">MANES_13G085900v8</name>
</gene>
<dbReference type="GO" id="GO:0009416">
    <property type="term" value="P:response to light stimulus"/>
    <property type="evidence" value="ECO:0000318"/>
    <property type="project" value="GO_Central"/>
</dbReference>
<reference evidence="12" key="1">
    <citation type="journal article" date="2016" name="Nat. Biotechnol.">
        <title>Sequencing wild and cultivated cassava and related species reveals extensive interspecific hybridization and genetic diversity.</title>
        <authorList>
            <person name="Bredeson J.V."/>
            <person name="Lyons J.B."/>
            <person name="Prochnik S.E."/>
            <person name="Wu G.A."/>
            <person name="Ha C.M."/>
            <person name="Edsinger-Gonzales E."/>
            <person name="Grimwood J."/>
            <person name="Schmutz J."/>
            <person name="Rabbi I.Y."/>
            <person name="Egesi C."/>
            <person name="Nauluvula P."/>
            <person name="Lebot V."/>
            <person name="Ndunguru J."/>
            <person name="Mkamilo G."/>
            <person name="Bart R.S."/>
            <person name="Setter T.L."/>
            <person name="Gleadow R.M."/>
            <person name="Kulakow P."/>
            <person name="Ferguson M.E."/>
            <person name="Rounsley S."/>
            <person name="Rokhsar D.S."/>
        </authorList>
    </citation>
    <scope>NUCLEOTIDE SEQUENCE [LARGE SCALE GENOMIC DNA]</scope>
    <source>
        <strain evidence="12">cv. AM560-2</strain>
    </source>
</reference>
<dbReference type="GO" id="GO:0046872">
    <property type="term" value="F:metal ion binding"/>
    <property type="evidence" value="ECO:0007669"/>
    <property type="project" value="UniProtKB-KW"/>
</dbReference>
<dbReference type="InterPro" id="IPR050231">
    <property type="entry name" value="Iron_ascorbate_oxido_reductase"/>
</dbReference>
<dbReference type="Gene3D" id="2.60.120.330">
    <property type="entry name" value="B-lactam Antibiotic, Isopenicillin N Synthase, Chain"/>
    <property type="match status" value="1"/>
</dbReference>
<comment type="similarity">
    <text evidence="7">Belongs to the iron/ascorbate-dependent oxidoreductase family. GA20OX subfamily.</text>
</comment>
<keyword evidence="4 9" id="KW-0560">Oxidoreductase</keyword>
<keyword evidence="3 9" id="KW-0479">Metal-binding</keyword>
<dbReference type="Proteomes" id="UP000091857">
    <property type="component" value="Chromosome 13"/>
</dbReference>
<accession>A0A2C9UR94</accession>
<evidence type="ECO:0000313" key="12">
    <source>
        <dbReference type="Proteomes" id="UP000091857"/>
    </source>
</evidence>
<evidence type="ECO:0000256" key="3">
    <source>
        <dbReference type="ARBA" id="ARBA00022723"/>
    </source>
</evidence>
<dbReference type="FunFam" id="2.60.120.330:FF:000003">
    <property type="entry name" value="Gibberellin 20 oxidase 2"/>
    <property type="match status" value="1"/>
</dbReference>
<comment type="pathway">
    <text evidence="2">Hormone biosynthesis.</text>
</comment>
<evidence type="ECO:0000256" key="5">
    <source>
        <dbReference type="ARBA" id="ARBA00023004"/>
    </source>
</evidence>
<dbReference type="PROSITE" id="PS51471">
    <property type="entry name" value="FE2OG_OXY"/>
    <property type="match status" value="1"/>
</dbReference>
<evidence type="ECO:0000259" key="10">
    <source>
        <dbReference type="PROSITE" id="PS51471"/>
    </source>
</evidence>
<evidence type="ECO:0000256" key="4">
    <source>
        <dbReference type="ARBA" id="ARBA00023002"/>
    </source>
</evidence>
<dbReference type="PANTHER" id="PTHR47990">
    <property type="entry name" value="2-OXOGLUTARATE (2OG) AND FE(II)-DEPENDENT OXYGENASE SUPERFAMILY PROTEIN-RELATED"/>
    <property type="match status" value="1"/>
</dbReference>
<protein>
    <recommendedName>
        <fullName evidence="10">Fe2OG dioxygenase domain-containing protein</fullName>
    </recommendedName>
</protein>
<evidence type="ECO:0000256" key="7">
    <source>
        <dbReference type="ARBA" id="ARBA00043997"/>
    </source>
</evidence>
<dbReference type="Pfam" id="PF03171">
    <property type="entry name" value="2OG-FeII_Oxy"/>
    <property type="match status" value="1"/>
</dbReference>
<dbReference type="Gramene" id="Manes.13G085900.1.v8.1">
    <property type="protein sequence ID" value="Manes.13G085900.1.v8.1.CDS"/>
    <property type="gene ID" value="Manes.13G085900.v8.1"/>
</dbReference>
<evidence type="ECO:0000256" key="2">
    <source>
        <dbReference type="ARBA" id="ARBA00004972"/>
    </source>
</evidence>
<comment type="caution">
    <text evidence="11">The sequence shown here is derived from an EMBL/GenBank/DDBJ whole genome shotgun (WGS) entry which is preliminary data.</text>
</comment>
<dbReference type="GO" id="GO:0009686">
    <property type="term" value="P:gibberellin biosynthetic process"/>
    <property type="evidence" value="ECO:0000318"/>
    <property type="project" value="GO_Central"/>
</dbReference>
<dbReference type="InterPro" id="IPR027443">
    <property type="entry name" value="IPNS-like_sf"/>
</dbReference>
<proteinExistence type="inferred from homology"/>
<dbReference type="PRINTS" id="PR00682">
    <property type="entry name" value="IPNSYNTHASE"/>
</dbReference>
<sequence length="362" mass="41549">MNTREQLAGVLVFDSSALQKQPNLPTEFVWPHKDLVGNQDELEEPLIDLDGFLKGDEVETAHAAELLRVACLHHGFFQVTNHGIDSSLIRAAYQEIDTIFKLPLDKKLSVRRQPGGVCGYSGAHADRYSSKLPWKETFSFEYNGNHSHPVVVDYFKHFLGEHFQPTGWVYQRYCEEMRRLSLVIFELLAVSLRVDRYYYKEFFEDGSSIMRCNNYPPCNNSGLTLGTGPHCDPTSLTILHQDEVGGLEVFANNKWQAIRPRSDAFVVNIGDTFMALSNGKYKSCLHRAVVNRERERRSLVFFVCPKEDKVVRPPQDLVCIEGPRKYPDFTWSDLLDFTQNHYRADVATFQSFIKWLPSSKTI</sequence>
<name>A0A2C9UR94_MANES</name>
<evidence type="ECO:0000256" key="6">
    <source>
        <dbReference type="ARBA" id="ARBA00037909"/>
    </source>
</evidence>
<dbReference type="OMA" id="ARFTQLH"/>
<evidence type="ECO:0000256" key="1">
    <source>
        <dbReference type="ARBA" id="ARBA00001961"/>
    </source>
</evidence>
<organism evidence="11 12">
    <name type="scientific">Manihot esculenta</name>
    <name type="common">Cassava</name>
    <name type="synonym">Jatropha manihot</name>
    <dbReference type="NCBI Taxonomy" id="3983"/>
    <lineage>
        <taxon>Eukaryota</taxon>
        <taxon>Viridiplantae</taxon>
        <taxon>Streptophyta</taxon>
        <taxon>Embryophyta</taxon>
        <taxon>Tracheophyta</taxon>
        <taxon>Spermatophyta</taxon>
        <taxon>Magnoliopsida</taxon>
        <taxon>eudicotyledons</taxon>
        <taxon>Gunneridae</taxon>
        <taxon>Pentapetalae</taxon>
        <taxon>rosids</taxon>
        <taxon>fabids</taxon>
        <taxon>Malpighiales</taxon>
        <taxon>Euphorbiaceae</taxon>
        <taxon>Crotonoideae</taxon>
        <taxon>Manihoteae</taxon>
        <taxon>Manihot</taxon>
    </lineage>
</organism>
<dbReference type="InterPro" id="IPR026992">
    <property type="entry name" value="DIOX_N"/>
</dbReference>
<dbReference type="GO" id="GO:0009908">
    <property type="term" value="P:flower development"/>
    <property type="evidence" value="ECO:0000318"/>
    <property type="project" value="GO_Central"/>
</dbReference>
<evidence type="ECO:0000256" key="9">
    <source>
        <dbReference type="RuleBase" id="RU003682"/>
    </source>
</evidence>
<feature type="domain" description="Fe2OG dioxygenase" evidence="10">
    <location>
        <begin position="206"/>
        <end position="305"/>
    </location>
</feature>
<dbReference type="InterPro" id="IPR005123">
    <property type="entry name" value="Oxoglu/Fe-dep_dioxygenase_dom"/>
</dbReference>
<comment type="pathway">
    <text evidence="6">Plant hormone biosynthesis; gibberellin biosynthesis.</text>
</comment>
<comment type="catalytic activity">
    <reaction evidence="8">
        <text>gibberellin A12 + 2 2-oxoglutarate + 3 O2 + H(+) = gibberellin A9 + 2 succinate + 3 CO2 + 2 H2O</text>
        <dbReference type="Rhea" id="RHEA:60772"/>
        <dbReference type="ChEBI" id="CHEBI:15377"/>
        <dbReference type="ChEBI" id="CHEBI:15378"/>
        <dbReference type="ChEBI" id="CHEBI:15379"/>
        <dbReference type="ChEBI" id="CHEBI:16526"/>
        <dbReference type="ChEBI" id="CHEBI:16810"/>
        <dbReference type="ChEBI" id="CHEBI:30031"/>
        <dbReference type="ChEBI" id="CHEBI:58627"/>
        <dbReference type="ChEBI" id="CHEBI:73255"/>
    </reaction>
    <physiologicalReaction direction="left-to-right" evidence="8">
        <dbReference type="Rhea" id="RHEA:60773"/>
    </physiologicalReaction>
</comment>
<dbReference type="GO" id="GO:0009826">
    <property type="term" value="P:unidimensional cell growth"/>
    <property type="evidence" value="ECO:0000318"/>
    <property type="project" value="GO_Central"/>
</dbReference>
<evidence type="ECO:0000313" key="11">
    <source>
        <dbReference type="EMBL" id="OAY33317.1"/>
    </source>
</evidence>
<evidence type="ECO:0000256" key="8">
    <source>
        <dbReference type="ARBA" id="ARBA00050508"/>
    </source>
</evidence>
<dbReference type="GO" id="GO:0045544">
    <property type="term" value="F:gibberellin 20-oxidase activity"/>
    <property type="evidence" value="ECO:0000318"/>
    <property type="project" value="GO_Central"/>
</dbReference>
<dbReference type="EMBL" id="CM004399">
    <property type="protein sequence ID" value="OAY33317.1"/>
    <property type="molecule type" value="Genomic_DNA"/>
</dbReference>
<keyword evidence="5 9" id="KW-0408">Iron</keyword>
<comment type="cofactor">
    <cofactor evidence="1">
        <name>L-ascorbate</name>
        <dbReference type="ChEBI" id="CHEBI:38290"/>
    </cofactor>
</comment>
<dbReference type="OrthoDB" id="288590at2759"/>
<keyword evidence="12" id="KW-1185">Reference proteome</keyword>
<dbReference type="InterPro" id="IPR044861">
    <property type="entry name" value="IPNS-like_FE2OG_OXY"/>
</dbReference>
<dbReference type="Pfam" id="PF14226">
    <property type="entry name" value="DIOX_N"/>
    <property type="match status" value="1"/>
</dbReference>